<organism evidence="1 2">
    <name type="scientific">Helicobacter hepaticus (strain ATCC 51449 / 3B1)</name>
    <dbReference type="NCBI Taxonomy" id="235279"/>
    <lineage>
        <taxon>Bacteria</taxon>
        <taxon>Pseudomonadati</taxon>
        <taxon>Campylobacterota</taxon>
        <taxon>Epsilonproteobacteria</taxon>
        <taxon>Campylobacterales</taxon>
        <taxon>Helicobacteraceae</taxon>
        <taxon>Helicobacter</taxon>
    </lineage>
</organism>
<reference evidence="1 2" key="1">
    <citation type="journal article" date="2003" name="Proc. Natl. Acad. Sci. U.S.A.">
        <title>The complete genome sequence of the carcinogenic bacterium Helicobacter hepaticus.</title>
        <authorList>
            <person name="Suerbaum S."/>
            <person name="Josenhans C."/>
            <person name="Sterzenbach T."/>
            <person name="Drescher B."/>
            <person name="Brandt P."/>
            <person name="Bell M."/>
            <person name="Droege M."/>
            <person name="Fartmann B."/>
            <person name="Fischer H.-P."/>
            <person name="Ge Z."/>
            <person name="Hoerster A."/>
            <person name="Holland R."/>
            <person name="Klein K."/>
            <person name="Koenig J."/>
            <person name="Macko L."/>
            <person name="Mendz G.L."/>
            <person name="Nyakatura G."/>
            <person name="Schauer D.B."/>
            <person name="Shen Z."/>
            <person name="Weber J."/>
            <person name="Frosch M."/>
            <person name="Fox J.G."/>
        </authorList>
    </citation>
    <scope>NUCLEOTIDE SEQUENCE [LARGE SCALE GENOMIC DNA]</scope>
    <source>
        <strain evidence="2">ATCC 51449 / 3B1</strain>
    </source>
</reference>
<dbReference type="STRING" id="235279.HH_0544"/>
<evidence type="ECO:0000313" key="2">
    <source>
        <dbReference type="Proteomes" id="UP000002495"/>
    </source>
</evidence>
<dbReference type="EMBL" id="AE017125">
    <property type="protein sequence ID" value="AAP77141.1"/>
    <property type="molecule type" value="Genomic_DNA"/>
</dbReference>
<name>Q7VIR0_HELHP</name>
<gene>
    <name evidence="1" type="ordered locus">HH_0544</name>
</gene>
<proteinExistence type="predicted"/>
<dbReference type="AlphaFoldDB" id="Q7VIR0"/>
<dbReference type="KEGG" id="hhe:HH_0544"/>
<keyword evidence="2" id="KW-1185">Reference proteome</keyword>
<dbReference type="OrthoDB" id="5328530at2"/>
<dbReference type="Proteomes" id="UP000002495">
    <property type="component" value="Chromosome"/>
</dbReference>
<protein>
    <submittedName>
        <fullName evidence="1">Uncharacterized protein</fullName>
    </submittedName>
</protein>
<accession>Q7VIR0</accession>
<dbReference type="RefSeq" id="WP_011115386.1">
    <property type="nucleotide sequence ID" value="NC_004917.1"/>
</dbReference>
<evidence type="ECO:0000313" key="1">
    <source>
        <dbReference type="EMBL" id="AAP77141.1"/>
    </source>
</evidence>
<dbReference type="HOGENOM" id="CLU_2682743_0_0_7"/>
<sequence>MLLEKVKFILLGISFVSLLLGNEIPQLYNISLLSNNGTMFSNTLSPEMADGRYWVDFDGEVEFTGVFEMTYEFN</sequence>